<dbReference type="GO" id="GO:0007156">
    <property type="term" value="P:homophilic cell adhesion via plasma membrane adhesion molecules"/>
    <property type="evidence" value="ECO:0007669"/>
    <property type="project" value="TreeGrafter"/>
</dbReference>
<keyword evidence="8" id="KW-1015">Disulfide bond</keyword>
<comment type="caution">
    <text evidence="11">The sequence shown here is derived from an EMBL/GenBank/DDBJ whole genome shotgun (WGS) entry which is preliminary data.</text>
</comment>
<dbReference type="FunFam" id="2.60.40.10:FF:000017">
    <property type="entry name" value="Down syndrome cell adhesion molecule b"/>
    <property type="match status" value="1"/>
</dbReference>
<feature type="domain" description="Ig-like" evidence="10">
    <location>
        <begin position="1"/>
        <end position="80"/>
    </location>
</feature>
<dbReference type="GO" id="GO:0005886">
    <property type="term" value="C:plasma membrane"/>
    <property type="evidence" value="ECO:0007669"/>
    <property type="project" value="TreeGrafter"/>
</dbReference>
<dbReference type="Proteomes" id="UP000625711">
    <property type="component" value="Unassembled WGS sequence"/>
</dbReference>
<evidence type="ECO:0000259" key="10">
    <source>
        <dbReference type="PROSITE" id="PS50835"/>
    </source>
</evidence>
<dbReference type="GO" id="GO:0007411">
    <property type="term" value="P:axon guidance"/>
    <property type="evidence" value="ECO:0007669"/>
    <property type="project" value="TreeGrafter"/>
</dbReference>
<evidence type="ECO:0000256" key="2">
    <source>
        <dbReference type="ARBA" id="ARBA00022692"/>
    </source>
</evidence>
<proteinExistence type="predicted"/>
<evidence type="ECO:0000256" key="3">
    <source>
        <dbReference type="ARBA" id="ARBA00022729"/>
    </source>
</evidence>
<dbReference type="GO" id="GO:0030424">
    <property type="term" value="C:axon"/>
    <property type="evidence" value="ECO:0007669"/>
    <property type="project" value="TreeGrafter"/>
</dbReference>
<evidence type="ECO:0000256" key="9">
    <source>
        <dbReference type="ARBA" id="ARBA00023319"/>
    </source>
</evidence>
<dbReference type="InterPro" id="IPR007110">
    <property type="entry name" value="Ig-like_dom"/>
</dbReference>
<dbReference type="InterPro" id="IPR036179">
    <property type="entry name" value="Ig-like_dom_sf"/>
</dbReference>
<dbReference type="InterPro" id="IPR013783">
    <property type="entry name" value="Ig-like_fold"/>
</dbReference>
<keyword evidence="4" id="KW-0677">Repeat</keyword>
<dbReference type="SUPFAM" id="SSF48726">
    <property type="entry name" value="Immunoglobulin"/>
    <property type="match status" value="2"/>
</dbReference>
<dbReference type="GO" id="GO:0098632">
    <property type="term" value="F:cell-cell adhesion mediator activity"/>
    <property type="evidence" value="ECO:0007669"/>
    <property type="project" value="TreeGrafter"/>
</dbReference>
<organism evidence="11 12">
    <name type="scientific">Rhynchophorus ferrugineus</name>
    <name type="common">Red palm weevil</name>
    <name type="synonym">Curculio ferrugineus</name>
    <dbReference type="NCBI Taxonomy" id="354439"/>
    <lineage>
        <taxon>Eukaryota</taxon>
        <taxon>Metazoa</taxon>
        <taxon>Ecdysozoa</taxon>
        <taxon>Arthropoda</taxon>
        <taxon>Hexapoda</taxon>
        <taxon>Insecta</taxon>
        <taxon>Pterygota</taxon>
        <taxon>Neoptera</taxon>
        <taxon>Endopterygota</taxon>
        <taxon>Coleoptera</taxon>
        <taxon>Polyphaga</taxon>
        <taxon>Cucujiformia</taxon>
        <taxon>Curculionidae</taxon>
        <taxon>Dryophthorinae</taxon>
        <taxon>Rhynchophorus</taxon>
    </lineage>
</organism>
<keyword evidence="6" id="KW-1133">Transmembrane helix</keyword>
<comment type="subcellular location">
    <subcellularLocation>
        <location evidence="1">Membrane</location>
        <topology evidence="1">Single-pass membrane protein</topology>
    </subcellularLocation>
</comment>
<sequence>MGESTTVNCNLAYGDLPVTFSWMLNGNHVGDIDGINVGAFGRKTSFLSIDSLTEAHAGNYTCVASNVAGSSSFTAELLVTVPPQIVPFDFGETPLNAGEFLQVYCTVREGDLPLKIIWTFKDGPAESYPDISTSSVGRRGSVLTIESITHDYAGFYTCQAENLAGRDLYSAELKVN</sequence>
<dbReference type="PANTHER" id="PTHR10075">
    <property type="entry name" value="BASIGIN RELATED"/>
    <property type="match status" value="1"/>
</dbReference>
<evidence type="ECO:0000256" key="4">
    <source>
        <dbReference type="ARBA" id="ARBA00022737"/>
    </source>
</evidence>
<evidence type="ECO:0000313" key="11">
    <source>
        <dbReference type="EMBL" id="KAF7263889.1"/>
    </source>
</evidence>
<feature type="non-terminal residue" evidence="11">
    <location>
        <position position="176"/>
    </location>
</feature>
<dbReference type="InterPro" id="IPR003598">
    <property type="entry name" value="Ig_sub2"/>
</dbReference>
<evidence type="ECO:0000256" key="6">
    <source>
        <dbReference type="ARBA" id="ARBA00022989"/>
    </source>
</evidence>
<dbReference type="FunFam" id="2.60.40.10:FF:000333">
    <property type="entry name" value="Down syndrome cell adhesion molecule"/>
    <property type="match status" value="1"/>
</dbReference>
<keyword evidence="2" id="KW-0812">Transmembrane</keyword>
<dbReference type="PANTHER" id="PTHR10075:SF101">
    <property type="entry name" value="ZWEI IG DOMAIN PROTEIN ZIG-3"/>
    <property type="match status" value="1"/>
</dbReference>
<evidence type="ECO:0000256" key="8">
    <source>
        <dbReference type="ARBA" id="ARBA00023157"/>
    </source>
</evidence>
<dbReference type="InterPro" id="IPR003599">
    <property type="entry name" value="Ig_sub"/>
</dbReference>
<evidence type="ECO:0000256" key="7">
    <source>
        <dbReference type="ARBA" id="ARBA00023136"/>
    </source>
</evidence>
<keyword evidence="12" id="KW-1185">Reference proteome</keyword>
<keyword evidence="3" id="KW-0732">Signal</keyword>
<evidence type="ECO:0000256" key="5">
    <source>
        <dbReference type="ARBA" id="ARBA00022889"/>
    </source>
</evidence>
<dbReference type="Gene3D" id="2.60.40.10">
    <property type="entry name" value="Immunoglobulins"/>
    <property type="match status" value="2"/>
</dbReference>
<name>A0A834HLH9_RHYFE</name>
<dbReference type="SMART" id="SM00408">
    <property type="entry name" value="IGc2"/>
    <property type="match status" value="2"/>
</dbReference>
<dbReference type="SMART" id="SM00409">
    <property type="entry name" value="IG"/>
    <property type="match status" value="2"/>
</dbReference>
<gene>
    <name evidence="11" type="ORF">GWI33_000957</name>
</gene>
<keyword evidence="5" id="KW-0130">Cell adhesion</keyword>
<dbReference type="Pfam" id="PF13927">
    <property type="entry name" value="Ig_3"/>
    <property type="match status" value="2"/>
</dbReference>
<keyword evidence="9" id="KW-0393">Immunoglobulin domain</keyword>
<protein>
    <recommendedName>
        <fullName evidence="10">Ig-like domain-containing protein</fullName>
    </recommendedName>
</protein>
<accession>A0A834HLH9</accession>
<dbReference type="EMBL" id="JAACXV010018836">
    <property type="protein sequence ID" value="KAF7263889.1"/>
    <property type="molecule type" value="Genomic_DNA"/>
</dbReference>
<dbReference type="GO" id="GO:0070593">
    <property type="term" value="P:dendrite self-avoidance"/>
    <property type="evidence" value="ECO:0007669"/>
    <property type="project" value="TreeGrafter"/>
</dbReference>
<dbReference type="OrthoDB" id="5982258at2759"/>
<evidence type="ECO:0000313" key="12">
    <source>
        <dbReference type="Proteomes" id="UP000625711"/>
    </source>
</evidence>
<dbReference type="PROSITE" id="PS50835">
    <property type="entry name" value="IG_LIKE"/>
    <property type="match status" value="2"/>
</dbReference>
<feature type="domain" description="Ig-like" evidence="10">
    <location>
        <begin position="83"/>
        <end position="176"/>
    </location>
</feature>
<evidence type="ECO:0000256" key="1">
    <source>
        <dbReference type="ARBA" id="ARBA00004167"/>
    </source>
</evidence>
<keyword evidence="7" id="KW-0472">Membrane</keyword>
<dbReference type="AlphaFoldDB" id="A0A834HLH9"/>
<reference evidence="11" key="1">
    <citation type="submission" date="2020-08" db="EMBL/GenBank/DDBJ databases">
        <title>Genome sequencing and assembly of the red palm weevil Rhynchophorus ferrugineus.</title>
        <authorList>
            <person name="Dias G.B."/>
            <person name="Bergman C.M."/>
            <person name="Manee M."/>
        </authorList>
    </citation>
    <scope>NUCLEOTIDE SEQUENCE</scope>
    <source>
        <strain evidence="11">AA-2017</strain>
        <tissue evidence="11">Whole larva</tissue>
    </source>
</reference>